<dbReference type="KEGG" id="lgi:LOTGIDRAFT_172688"/>
<keyword evidence="8" id="KW-1185">Reference proteome</keyword>
<dbReference type="CTD" id="20242159"/>
<feature type="domain" description="MGAT4 conserved region" evidence="5">
    <location>
        <begin position="60"/>
        <end position="296"/>
    </location>
</feature>
<dbReference type="Proteomes" id="UP000030746">
    <property type="component" value="Unassembled WGS sequence"/>
</dbReference>
<feature type="domain" description="MGAT4 A/B/C C-terminal" evidence="6">
    <location>
        <begin position="311"/>
        <end position="441"/>
    </location>
</feature>
<dbReference type="RefSeq" id="XP_009047834.1">
    <property type="nucleotide sequence ID" value="XM_009049586.1"/>
</dbReference>
<dbReference type="STRING" id="225164.V4CHC5"/>
<evidence type="ECO:0000256" key="3">
    <source>
        <dbReference type="ARBA" id="ARBA00022679"/>
    </source>
</evidence>
<gene>
    <name evidence="7" type="ORF">LOTGIDRAFT_172688</name>
</gene>
<dbReference type="OrthoDB" id="2016523at2759"/>
<protein>
    <recommendedName>
        <fullName evidence="9">Alpha-1,3-mannosyl-glycoprotein 4-beta-N-acetylglucosaminyltransferase C</fullName>
    </recommendedName>
</protein>
<dbReference type="GO" id="GO:0006487">
    <property type="term" value="P:protein N-linked glycosylation"/>
    <property type="evidence" value="ECO:0007669"/>
    <property type="project" value="TreeGrafter"/>
</dbReference>
<feature type="region of interest" description="Disordered" evidence="4">
    <location>
        <begin position="1"/>
        <end position="23"/>
    </location>
</feature>
<keyword evidence="3" id="KW-0808">Transferase</keyword>
<name>V4CHC5_LOTGI</name>
<dbReference type="PANTHER" id="PTHR12062">
    <property type="entry name" value="N-ACETYLGLUCOSAMINYLTRANSFERASE VI"/>
    <property type="match status" value="1"/>
</dbReference>
<evidence type="ECO:0008006" key="9">
    <source>
        <dbReference type="Google" id="ProtNLM"/>
    </source>
</evidence>
<evidence type="ECO:0000256" key="1">
    <source>
        <dbReference type="ARBA" id="ARBA00004922"/>
    </source>
</evidence>
<sequence length="447" mass="51201">MTSPNVSNEVNIPNSTIGSEKSGSQPLSSISHAIQILSYFLQNFRCKYDCTVDMKESEMFQAKPRKDVFLTIGIPTVLRSKSSYLNSTLTSLISALTPQEHDEVLILVFLADFNKTDKYHLAKDLNKSFGKYIRSGLIRVIQAPKTFYPKDKIKRLTYDQSKRYVNWRSKQCYDFAYMFKYASNLSQYYMQIEDDVSTGVGFLKNVKSYMDSRKDWICLEFSELGFIGKLYRTEHLERLAILMMMFYSEQPVDVTYLYFNRLMVQYGRNLQIPTLFQHNGLYSSLNGKLQRLKDRFYIHDLKVLKGDNPPADVFTNMAVYMDMGPKFAYSASDGIFWSHGAQKSGDTLTVIFQKPQKLKRVAVLTGGKNAPKDKIYNGRVEVSLTLLNNSNSHECTNNIQIGNFVDGVMDNGDLGSIVKFKVMCVVITVTKNMDPWIIIREIAVFTS</sequence>
<comment type="pathway">
    <text evidence="1">Protein modification; protein glycosylation.</text>
</comment>
<evidence type="ECO:0000259" key="5">
    <source>
        <dbReference type="Pfam" id="PF04666"/>
    </source>
</evidence>
<dbReference type="EMBL" id="KB200505">
    <property type="protein sequence ID" value="ESP01515.1"/>
    <property type="molecule type" value="Genomic_DNA"/>
</dbReference>
<evidence type="ECO:0000313" key="7">
    <source>
        <dbReference type="EMBL" id="ESP01515.1"/>
    </source>
</evidence>
<dbReference type="InterPro" id="IPR056576">
    <property type="entry name" value="MGAT4_A/B/C_C"/>
</dbReference>
<dbReference type="OMA" id="QFVMFFY"/>
<dbReference type="GO" id="GO:0008375">
    <property type="term" value="F:acetylglucosaminyltransferase activity"/>
    <property type="evidence" value="ECO:0007669"/>
    <property type="project" value="TreeGrafter"/>
</dbReference>
<evidence type="ECO:0000256" key="4">
    <source>
        <dbReference type="SAM" id="MobiDB-lite"/>
    </source>
</evidence>
<dbReference type="AlphaFoldDB" id="V4CHC5"/>
<reference evidence="7 8" key="1">
    <citation type="journal article" date="2013" name="Nature">
        <title>Insights into bilaterian evolution from three spiralian genomes.</title>
        <authorList>
            <person name="Simakov O."/>
            <person name="Marletaz F."/>
            <person name="Cho S.J."/>
            <person name="Edsinger-Gonzales E."/>
            <person name="Havlak P."/>
            <person name="Hellsten U."/>
            <person name="Kuo D.H."/>
            <person name="Larsson T."/>
            <person name="Lv J."/>
            <person name="Arendt D."/>
            <person name="Savage R."/>
            <person name="Osoegawa K."/>
            <person name="de Jong P."/>
            <person name="Grimwood J."/>
            <person name="Chapman J.A."/>
            <person name="Shapiro H."/>
            <person name="Aerts A."/>
            <person name="Otillar R.P."/>
            <person name="Terry A.Y."/>
            <person name="Boore J.L."/>
            <person name="Grigoriev I.V."/>
            <person name="Lindberg D.R."/>
            <person name="Seaver E.C."/>
            <person name="Weisblat D.A."/>
            <person name="Putnam N.H."/>
            <person name="Rokhsar D.S."/>
        </authorList>
    </citation>
    <scope>NUCLEOTIDE SEQUENCE [LARGE SCALE GENOMIC DNA]</scope>
</reference>
<accession>V4CHC5</accession>
<evidence type="ECO:0000259" key="6">
    <source>
        <dbReference type="Pfam" id="PF23524"/>
    </source>
</evidence>
<dbReference type="GeneID" id="20242159"/>
<evidence type="ECO:0000313" key="8">
    <source>
        <dbReference type="Proteomes" id="UP000030746"/>
    </source>
</evidence>
<organism evidence="7 8">
    <name type="scientific">Lottia gigantea</name>
    <name type="common">Giant owl limpet</name>
    <dbReference type="NCBI Taxonomy" id="225164"/>
    <lineage>
        <taxon>Eukaryota</taxon>
        <taxon>Metazoa</taxon>
        <taxon>Spiralia</taxon>
        <taxon>Lophotrochozoa</taxon>
        <taxon>Mollusca</taxon>
        <taxon>Gastropoda</taxon>
        <taxon>Patellogastropoda</taxon>
        <taxon>Lottioidea</taxon>
        <taxon>Lottiidae</taxon>
        <taxon>Lottia</taxon>
    </lineage>
</organism>
<evidence type="ECO:0000256" key="2">
    <source>
        <dbReference type="ARBA" id="ARBA00022676"/>
    </source>
</evidence>
<dbReference type="Pfam" id="PF23524">
    <property type="entry name" value="MGAT4A_C"/>
    <property type="match status" value="1"/>
</dbReference>
<proteinExistence type="predicted"/>
<dbReference type="Gene3D" id="2.60.120.260">
    <property type="entry name" value="Galactose-binding domain-like"/>
    <property type="match status" value="1"/>
</dbReference>
<dbReference type="HOGENOM" id="CLU_027046_3_0_1"/>
<dbReference type="PANTHER" id="PTHR12062:SF0">
    <property type="entry name" value="ALPHA-1,3-MANNOSYL-GLYCOPROTEIN 4-BETA-N-ACETYLGLUCOSAMINYLTRANSFERASE B"/>
    <property type="match status" value="1"/>
</dbReference>
<dbReference type="InterPro" id="IPR006759">
    <property type="entry name" value="Glyco_transf_54"/>
</dbReference>
<dbReference type="InterPro" id="IPR057279">
    <property type="entry name" value="MGAT4"/>
</dbReference>
<keyword evidence="2" id="KW-0328">Glycosyltransferase</keyword>
<dbReference type="Pfam" id="PF04666">
    <property type="entry name" value="MGAT4_cons"/>
    <property type="match status" value="1"/>
</dbReference>